<dbReference type="AlphaFoldDB" id="A0A4U0SL18"/>
<name>A0A4U0SL18_9ACTN</name>
<sequence>MISIINVTQMTDRSVVAARPLGFSLPVSGLSGVPAMGSGLGGVRIERQTKALAVAATAQAQAYAFADTNGAGNRTKNGQKKQHHPMWDLRRFEPWSDPV</sequence>
<comment type="caution">
    <text evidence="2">The sequence shown here is derived from an EMBL/GenBank/DDBJ whole genome shotgun (WGS) entry which is preliminary data.</text>
</comment>
<organism evidence="2 3">
    <name type="scientific">Actinacidiphila oryziradicis</name>
    <dbReference type="NCBI Taxonomy" id="2571141"/>
    <lineage>
        <taxon>Bacteria</taxon>
        <taxon>Bacillati</taxon>
        <taxon>Actinomycetota</taxon>
        <taxon>Actinomycetes</taxon>
        <taxon>Kitasatosporales</taxon>
        <taxon>Streptomycetaceae</taxon>
        <taxon>Actinacidiphila</taxon>
    </lineage>
</organism>
<feature type="region of interest" description="Disordered" evidence="1">
    <location>
        <begin position="68"/>
        <end position="99"/>
    </location>
</feature>
<dbReference type="OrthoDB" id="4305932at2"/>
<evidence type="ECO:0000313" key="2">
    <source>
        <dbReference type="EMBL" id="TKA10580.1"/>
    </source>
</evidence>
<evidence type="ECO:0000256" key="1">
    <source>
        <dbReference type="SAM" id="MobiDB-lite"/>
    </source>
</evidence>
<accession>A0A4U0SL18</accession>
<reference evidence="2 3" key="1">
    <citation type="submission" date="2019-04" db="EMBL/GenBank/DDBJ databases">
        <title>Streptomyces oryziradicis sp. nov., a novel actinomycete isolated from rhizosphere soil of rice (Oryza sativa L.).</title>
        <authorList>
            <person name="Li C."/>
        </authorList>
    </citation>
    <scope>NUCLEOTIDE SEQUENCE [LARGE SCALE GENOMIC DNA]</scope>
    <source>
        <strain evidence="2 3">NEAU-C40</strain>
    </source>
</reference>
<dbReference type="RefSeq" id="WP_136724650.1">
    <property type="nucleotide sequence ID" value="NZ_SUMC01000013.1"/>
</dbReference>
<dbReference type="Proteomes" id="UP000305778">
    <property type="component" value="Unassembled WGS sequence"/>
</dbReference>
<dbReference type="EMBL" id="SUMC01000013">
    <property type="protein sequence ID" value="TKA10580.1"/>
    <property type="molecule type" value="Genomic_DNA"/>
</dbReference>
<feature type="compositionally biased region" description="Basic and acidic residues" evidence="1">
    <location>
        <begin position="85"/>
        <end position="99"/>
    </location>
</feature>
<protein>
    <submittedName>
        <fullName evidence="2">Uncharacterized protein</fullName>
    </submittedName>
</protein>
<keyword evidence="3" id="KW-1185">Reference proteome</keyword>
<gene>
    <name evidence="2" type="ORF">FCI23_16520</name>
</gene>
<proteinExistence type="predicted"/>
<evidence type="ECO:0000313" key="3">
    <source>
        <dbReference type="Proteomes" id="UP000305778"/>
    </source>
</evidence>